<accession>A0A4P9YQU6</accession>
<keyword evidence="11" id="KW-1208">Phospholipid metabolism</keyword>
<evidence type="ECO:0000256" key="11">
    <source>
        <dbReference type="ARBA" id="ARBA00023264"/>
    </source>
</evidence>
<feature type="transmembrane region" description="Helical" evidence="13">
    <location>
        <begin position="371"/>
        <end position="392"/>
    </location>
</feature>
<proteinExistence type="predicted"/>
<keyword evidence="6" id="KW-0256">Endoplasmic reticulum</keyword>
<dbReference type="PANTHER" id="PTHR15362:SF7">
    <property type="entry name" value="PHOSPHATIDYLSERINE SYNTHASE 2"/>
    <property type="match status" value="1"/>
</dbReference>
<keyword evidence="8" id="KW-0443">Lipid metabolism</keyword>
<dbReference type="PANTHER" id="PTHR15362">
    <property type="entry name" value="PHOSPHATIDYLINOSITOL SYNTHASE"/>
    <property type="match status" value="1"/>
</dbReference>
<dbReference type="AlphaFoldDB" id="A0A4P9YQU6"/>
<feature type="transmembrane region" description="Helical" evidence="13">
    <location>
        <begin position="203"/>
        <end position="222"/>
    </location>
</feature>
<evidence type="ECO:0000313" key="14">
    <source>
        <dbReference type="EMBL" id="RKP22177.1"/>
    </source>
</evidence>
<sequence length="401" mass="47436">MDTKNTPLQISFNYDDFYRDQIVPTLHFLYQPHTLTVLLVMLLAFLYVAVYRSSVDPVDNIKTGLVASSIVLVFIGSLHLPNGPFIRPHPAFWRFVMALNVVYQLFLVFLLFQDKHHSRAWLGYIDSSLGVRLPERSYAEFCDFTYVNIKSQMDIFVVAHALGWFAKALIIRDYWFCWILSIMFELMEYSLQHHLPNFAECWWDHWILDVFICNWLGLYLGMKACEYFKMKHYSWRGVKDYQSYSGKVKRTVAQFTPHSWTTFEWGPTKTFKNFVAVIFYLFMFLLCEINAFYLKYLLWIPPEHILNPIRLVLYFFFGSAATREAYQFLTDPRCKRLGSQAWLVIASIMTETLICIKYGKDEFLNPAPAHVKIFWAIGVSALSIWAWNFFYFSKRKIQKIN</sequence>
<dbReference type="GO" id="GO:0006659">
    <property type="term" value="P:phosphatidylserine biosynthetic process"/>
    <property type="evidence" value="ECO:0007669"/>
    <property type="project" value="InterPro"/>
</dbReference>
<keyword evidence="5 13" id="KW-0812">Transmembrane</keyword>
<evidence type="ECO:0000256" key="5">
    <source>
        <dbReference type="ARBA" id="ARBA00022692"/>
    </source>
</evidence>
<evidence type="ECO:0000256" key="6">
    <source>
        <dbReference type="ARBA" id="ARBA00022824"/>
    </source>
</evidence>
<comment type="pathway">
    <text evidence="12">Phospholipid metabolism.</text>
</comment>
<comment type="pathway">
    <text evidence="2">Lipid metabolism.</text>
</comment>
<dbReference type="Proteomes" id="UP000281549">
    <property type="component" value="Unassembled WGS sequence"/>
</dbReference>
<keyword evidence="9 13" id="KW-0472">Membrane</keyword>
<organism evidence="14 15">
    <name type="scientific">Rozella allomycis (strain CSF55)</name>
    <dbReference type="NCBI Taxonomy" id="988480"/>
    <lineage>
        <taxon>Eukaryota</taxon>
        <taxon>Fungi</taxon>
        <taxon>Fungi incertae sedis</taxon>
        <taxon>Cryptomycota</taxon>
        <taxon>Cryptomycota incertae sedis</taxon>
        <taxon>Rozella</taxon>
    </lineage>
</organism>
<keyword evidence="4" id="KW-0808">Transferase</keyword>
<evidence type="ECO:0000256" key="7">
    <source>
        <dbReference type="ARBA" id="ARBA00022989"/>
    </source>
</evidence>
<reference evidence="15" key="1">
    <citation type="journal article" date="2018" name="Nat. Microbiol.">
        <title>Leveraging single-cell genomics to expand the fungal tree of life.</title>
        <authorList>
            <person name="Ahrendt S.R."/>
            <person name="Quandt C.A."/>
            <person name="Ciobanu D."/>
            <person name="Clum A."/>
            <person name="Salamov A."/>
            <person name="Andreopoulos B."/>
            <person name="Cheng J.F."/>
            <person name="Woyke T."/>
            <person name="Pelin A."/>
            <person name="Henrissat B."/>
            <person name="Reynolds N.K."/>
            <person name="Benny G.L."/>
            <person name="Smith M.E."/>
            <person name="James T.Y."/>
            <person name="Grigoriev I.V."/>
        </authorList>
    </citation>
    <scope>NUCLEOTIDE SEQUENCE [LARGE SCALE GENOMIC DNA]</scope>
    <source>
        <strain evidence="15">CSF55</strain>
    </source>
</reference>
<evidence type="ECO:0000256" key="12">
    <source>
        <dbReference type="ARBA" id="ARBA00025707"/>
    </source>
</evidence>
<dbReference type="EMBL" id="ML004906">
    <property type="protein sequence ID" value="RKP22177.1"/>
    <property type="molecule type" value="Genomic_DNA"/>
</dbReference>
<keyword evidence="3" id="KW-0444">Lipid biosynthesis</keyword>
<evidence type="ECO:0000256" key="1">
    <source>
        <dbReference type="ARBA" id="ARBA00004477"/>
    </source>
</evidence>
<protein>
    <submittedName>
        <fullName evidence="14">Phosphatidylserine synthase 2</fullName>
    </submittedName>
</protein>
<evidence type="ECO:0000256" key="13">
    <source>
        <dbReference type="SAM" id="Phobius"/>
    </source>
</evidence>
<gene>
    <name evidence="14" type="ORF">ROZALSC1DRAFT_18717</name>
</gene>
<comment type="subcellular location">
    <subcellularLocation>
        <location evidence="1">Endoplasmic reticulum membrane</location>
        <topology evidence="1">Multi-pass membrane protein</topology>
    </subcellularLocation>
</comment>
<evidence type="ECO:0000256" key="10">
    <source>
        <dbReference type="ARBA" id="ARBA00023209"/>
    </source>
</evidence>
<evidence type="ECO:0000256" key="2">
    <source>
        <dbReference type="ARBA" id="ARBA00005189"/>
    </source>
</evidence>
<keyword evidence="10" id="KW-0594">Phospholipid biosynthesis</keyword>
<evidence type="ECO:0000256" key="9">
    <source>
        <dbReference type="ARBA" id="ARBA00023136"/>
    </source>
</evidence>
<dbReference type="GO" id="GO:0005789">
    <property type="term" value="C:endoplasmic reticulum membrane"/>
    <property type="evidence" value="ECO:0007669"/>
    <property type="project" value="UniProtKB-SubCell"/>
</dbReference>
<dbReference type="InterPro" id="IPR004277">
    <property type="entry name" value="PSS"/>
</dbReference>
<feature type="transmembrane region" description="Helical" evidence="13">
    <location>
        <begin position="174"/>
        <end position="191"/>
    </location>
</feature>
<evidence type="ECO:0000256" key="8">
    <source>
        <dbReference type="ARBA" id="ARBA00023098"/>
    </source>
</evidence>
<feature type="transmembrane region" description="Helical" evidence="13">
    <location>
        <begin position="92"/>
        <end position="112"/>
    </location>
</feature>
<keyword evidence="7 13" id="KW-1133">Transmembrane helix</keyword>
<dbReference type="GO" id="GO:0106245">
    <property type="term" value="F:L-serine-phosphatidylethanolamine phosphatidyltransferase activity"/>
    <property type="evidence" value="ECO:0007669"/>
    <property type="project" value="InterPro"/>
</dbReference>
<dbReference type="Pfam" id="PF03034">
    <property type="entry name" value="PSS"/>
    <property type="match status" value="1"/>
</dbReference>
<feature type="transmembrane region" description="Helical" evidence="13">
    <location>
        <begin position="274"/>
        <end position="299"/>
    </location>
</feature>
<evidence type="ECO:0000313" key="15">
    <source>
        <dbReference type="Proteomes" id="UP000281549"/>
    </source>
</evidence>
<evidence type="ECO:0000256" key="4">
    <source>
        <dbReference type="ARBA" id="ARBA00022679"/>
    </source>
</evidence>
<feature type="transmembrane region" description="Helical" evidence="13">
    <location>
        <begin position="33"/>
        <end position="51"/>
    </location>
</feature>
<name>A0A4P9YQU6_ROZAC</name>
<feature type="transmembrane region" description="Helical" evidence="13">
    <location>
        <begin position="63"/>
        <end position="80"/>
    </location>
</feature>
<evidence type="ECO:0000256" key="3">
    <source>
        <dbReference type="ARBA" id="ARBA00022516"/>
    </source>
</evidence>